<dbReference type="GO" id="GO:0016020">
    <property type="term" value="C:membrane"/>
    <property type="evidence" value="ECO:0007669"/>
    <property type="project" value="InterPro"/>
</dbReference>
<dbReference type="InterPro" id="IPR002429">
    <property type="entry name" value="CcO_II-like_C"/>
</dbReference>
<keyword evidence="3" id="KW-1185">Reference proteome</keyword>
<dbReference type="AlphaFoldDB" id="A0A368HDQ6"/>
<comment type="caution">
    <text evidence="2">The sequence shown here is derived from an EMBL/GenBank/DDBJ whole genome shotgun (WGS) entry which is preliminary data.</text>
</comment>
<feature type="domain" description="Cytochrome oxidase subunit II copper A binding" evidence="1">
    <location>
        <begin position="1"/>
        <end position="71"/>
    </location>
</feature>
<gene>
    <name evidence="2" type="ORF">C4900_15610</name>
</gene>
<dbReference type="Proteomes" id="UP000253250">
    <property type="component" value="Unassembled WGS sequence"/>
</dbReference>
<proteinExistence type="predicted"/>
<reference evidence="2 3" key="1">
    <citation type="submission" date="2018-02" db="EMBL/GenBank/DDBJ databases">
        <title>Insights into the biology of acidophilic members of the Acidiferrobacteraceae family derived from comparative genomic analyses.</title>
        <authorList>
            <person name="Issotta F."/>
            <person name="Thyssen C."/>
            <person name="Mena C."/>
            <person name="Moya A."/>
            <person name="Bellenberg S."/>
            <person name="Sproer C."/>
            <person name="Covarrubias P.C."/>
            <person name="Sand W."/>
            <person name="Quatrini R."/>
            <person name="Vera M."/>
        </authorList>
    </citation>
    <scope>NUCLEOTIDE SEQUENCE [LARGE SCALE GENOMIC DNA]</scope>
    <source>
        <strain evidence="3">m-1</strain>
    </source>
</reference>
<evidence type="ECO:0000313" key="3">
    <source>
        <dbReference type="Proteomes" id="UP000253250"/>
    </source>
</evidence>
<dbReference type="GO" id="GO:0005507">
    <property type="term" value="F:copper ion binding"/>
    <property type="evidence" value="ECO:0007669"/>
    <property type="project" value="InterPro"/>
</dbReference>
<dbReference type="InterPro" id="IPR008972">
    <property type="entry name" value="Cupredoxin"/>
</dbReference>
<accession>A0A368HDQ6</accession>
<sequence>MIPRGTPVVFHMTSATVVNDFFIPNLAGMIDVMPGMRTKQVLVADKIVNTGDIPRTSAAPASRGWGSRRTW</sequence>
<dbReference type="EMBL" id="PSYR01000004">
    <property type="protein sequence ID" value="RCN55263.1"/>
    <property type="molecule type" value="Genomic_DNA"/>
</dbReference>
<name>A0A368HDQ6_9GAMM</name>
<organism evidence="2 3">
    <name type="scientific">Acidiferrobacter thiooxydans</name>
    <dbReference type="NCBI Taxonomy" id="163359"/>
    <lineage>
        <taxon>Bacteria</taxon>
        <taxon>Pseudomonadati</taxon>
        <taxon>Pseudomonadota</taxon>
        <taxon>Gammaproteobacteria</taxon>
        <taxon>Acidiferrobacterales</taxon>
        <taxon>Acidiferrobacteraceae</taxon>
        <taxon>Acidiferrobacter</taxon>
    </lineage>
</organism>
<protein>
    <recommendedName>
        <fullName evidence="1">Cytochrome oxidase subunit II copper A binding domain-containing protein</fullName>
    </recommendedName>
</protein>
<evidence type="ECO:0000259" key="1">
    <source>
        <dbReference type="PROSITE" id="PS50857"/>
    </source>
</evidence>
<dbReference type="PROSITE" id="PS50857">
    <property type="entry name" value="COX2_CUA"/>
    <property type="match status" value="1"/>
</dbReference>
<dbReference type="Gene3D" id="2.60.40.420">
    <property type="entry name" value="Cupredoxins - blue copper proteins"/>
    <property type="match status" value="1"/>
</dbReference>
<dbReference type="SUPFAM" id="SSF49503">
    <property type="entry name" value="Cupredoxins"/>
    <property type="match status" value="1"/>
</dbReference>
<dbReference type="GO" id="GO:0004129">
    <property type="term" value="F:cytochrome-c oxidase activity"/>
    <property type="evidence" value="ECO:0007669"/>
    <property type="project" value="InterPro"/>
</dbReference>
<evidence type="ECO:0000313" key="2">
    <source>
        <dbReference type="EMBL" id="RCN55263.1"/>
    </source>
</evidence>